<dbReference type="EMBL" id="SMFM01000001">
    <property type="protein sequence ID" value="TDD78399.1"/>
    <property type="molecule type" value="Genomic_DNA"/>
</dbReference>
<evidence type="ECO:0000256" key="1">
    <source>
        <dbReference type="SAM" id="Phobius"/>
    </source>
</evidence>
<comment type="caution">
    <text evidence="2">The sequence shown here is derived from an EMBL/GenBank/DDBJ whole genome shotgun (WGS) entry which is preliminary data.</text>
</comment>
<dbReference type="AlphaFoldDB" id="A0A4R5B1C1"/>
<feature type="transmembrane region" description="Helical" evidence="1">
    <location>
        <begin position="12"/>
        <end position="31"/>
    </location>
</feature>
<reference evidence="2 3" key="1">
    <citation type="submission" date="2019-03" db="EMBL/GenBank/DDBJ databases">
        <title>Flavobacterium AT-3-2 sp. nov., isolated from arctic soil.</title>
        <authorList>
            <person name="Chaudhary D.K."/>
        </authorList>
    </citation>
    <scope>NUCLEOTIDE SEQUENCE [LARGE SCALE GENOMIC DNA]</scope>
    <source>
        <strain evidence="2 3">AT-3-2</strain>
    </source>
</reference>
<keyword evidence="1" id="KW-1133">Transmembrane helix</keyword>
<gene>
    <name evidence="2" type="ORF">E0F89_01835</name>
</gene>
<dbReference type="RefSeq" id="WP_131908159.1">
    <property type="nucleotide sequence ID" value="NZ_SMFM01000001.1"/>
</dbReference>
<proteinExistence type="predicted"/>
<feature type="transmembrane region" description="Helical" evidence="1">
    <location>
        <begin position="43"/>
        <end position="64"/>
    </location>
</feature>
<keyword evidence="1" id="KW-0472">Membrane</keyword>
<sequence>MENNSKGKKDFSSAIAIAVFFSLSWGIPSLIRGDGFINGIIENIAALIFLLVIAIIGFGIYKVFLE</sequence>
<evidence type="ECO:0000313" key="3">
    <source>
        <dbReference type="Proteomes" id="UP000295278"/>
    </source>
</evidence>
<organism evidence="2 3">
    <name type="scientific">Flavobacterium caseinilyticum</name>
    <dbReference type="NCBI Taxonomy" id="2541732"/>
    <lineage>
        <taxon>Bacteria</taxon>
        <taxon>Pseudomonadati</taxon>
        <taxon>Bacteroidota</taxon>
        <taxon>Flavobacteriia</taxon>
        <taxon>Flavobacteriales</taxon>
        <taxon>Flavobacteriaceae</taxon>
        <taxon>Flavobacterium</taxon>
    </lineage>
</organism>
<protein>
    <submittedName>
        <fullName evidence="2">Uncharacterized protein</fullName>
    </submittedName>
</protein>
<name>A0A4R5B1C1_9FLAO</name>
<keyword evidence="1" id="KW-0812">Transmembrane</keyword>
<evidence type="ECO:0000313" key="2">
    <source>
        <dbReference type="EMBL" id="TDD78399.1"/>
    </source>
</evidence>
<dbReference type="Proteomes" id="UP000295278">
    <property type="component" value="Unassembled WGS sequence"/>
</dbReference>
<keyword evidence="3" id="KW-1185">Reference proteome</keyword>
<accession>A0A4R5B1C1</accession>